<protein>
    <submittedName>
        <fullName evidence="1">Uncharacterized protein</fullName>
    </submittedName>
</protein>
<dbReference type="Proteomes" id="UP000283683">
    <property type="component" value="Unassembled WGS sequence"/>
</dbReference>
<organism evidence="1 3">
    <name type="scientific">Agathobacter rectalis</name>
    <dbReference type="NCBI Taxonomy" id="39491"/>
    <lineage>
        <taxon>Bacteria</taxon>
        <taxon>Bacillati</taxon>
        <taxon>Bacillota</taxon>
        <taxon>Clostridia</taxon>
        <taxon>Lachnospirales</taxon>
        <taxon>Lachnospiraceae</taxon>
        <taxon>Agathobacter</taxon>
    </lineage>
</organism>
<dbReference type="EMBL" id="CYYW01000004">
    <property type="protein sequence ID" value="CUN71666.1"/>
    <property type="molecule type" value="Genomic_DNA"/>
</dbReference>
<dbReference type="RefSeq" id="WP_055223428.1">
    <property type="nucleotide sequence ID" value="NZ_CYYW01000004.1"/>
</dbReference>
<dbReference type="Proteomes" id="UP000095384">
    <property type="component" value="Unassembled WGS sequence"/>
</dbReference>
<evidence type="ECO:0000313" key="3">
    <source>
        <dbReference type="Proteomes" id="UP000095384"/>
    </source>
</evidence>
<gene>
    <name evidence="2" type="ORF">DWV45_05360</name>
    <name evidence="1" type="ORF">ERS852417_00856</name>
</gene>
<dbReference type="EMBL" id="QSAZ01000004">
    <property type="protein sequence ID" value="RGW88030.1"/>
    <property type="molecule type" value="Genomic_DNA"/>
</dbReference>
<reference evidence="2 4" key="2">
    <citation type="submission" date="2018-08" db="EMBL/GenBank/DDBJ databases">
        <title>A genome reference for cultivated species of the human gut microbiota.</title>
        <authorList>
            <person name="Zou Y."/>
            <person name="Xue W."/>
            <person name="Luo G."/>
        </authorList>
    </citation>
    <scope>NUCLEOTIDE SEQUENCE [LARGE SCALE GENOMIC DNA]</scope>
    <source>
        <strain evidence="2 4">AF06-19</strain>
    </source>
</reference>
<sequence>MISIMPKWLRKIFHKKPDPCDGCDMAMLTSWISCDTCVDGCNKRKATEKELDDFMKYRGSLMGKE</sequence>
<evidence type="ECO:0000313" key="1">
    <source>
        <dbReference type="EMBL" id="CUN71666.1"/>
    </source>
</evidence>
<proteinExistence type="predicted"/>
<name>A0A173Z857_9FIRM</name>
<dbReference type="AlphaFoldDB" id="A0A173Z857"/>
<evidence type="ECO:0000313" key="2">
    <source>
        <dbReference type="EMBL" id="RGW88030.1"/>
    </source>
</evidence>
<evidence type="ECO:0000313" key="4">
    <source>
        <dbReference type="Proteomes" id="UP000283683"/>
    </source>
</evidence>
<accession>A0A173Z857</accession>
<reference evidence="1 3" key="1">
    <citation type="submission" date="2015-09" db="EMBL/GenBank/DDBJ databases">
        <authorList>
            <consortium name="Pathogen Informatics"/>
        </authorList>
    </citation>
    <scope>NUCLEOTIDE SEQUENCE [LARGE SCALE GENOMIC DNA]</scope>
    <source>
        <strain evidence="1 3">2789STDY5608860</strain>
    </source>
</reference>